<keyword evidence="2" id="KW-1185">Reference proteome</keyword>
<accession>A0A2S4PY36</accession>
<gene>
    <name evidence="1" type="ORF">EPUL_001360</name>
</gene>
<proteinExistence type="predicted"/>
<dbReference type="EMBL" id="PEDP01000220">
    <property type="protein sequence ID" value="POS86944.1"/>
    <property type="molecule type" value="Genomic_DNA"/>
</dbReference>
<reference evidence="1 2" key="1">
    <citation type="submission" date="2017-10" db="EMBL/GenBank/DDBJ databases">
        <title>Development of genomic resources for the powdery mildew, Erysiphe pulchra.</title>
        <authorList>
            <person name="Wadl P.A."/>
            <person name="Mack B.M."/>
            <person name="Moore G."/>
            <person name="Beltz S.B."/>
        </authorList>
    </citation>
    <scope>NUCLEOTIDE SEQUENCE [LARGE SCALE GENOMIC DNA]</scope>
    <source>
        <strain evidence="1">Cflorida</strain>
    </source>
</reference>
<dbReference type="Proteomes" id="UP000237438">
    <property type="component" value="Unassembled WGS sequence"/>
</dbReference>
<protein>
    <submittedName>
        <fullName evidence="1">Uncharacterized protein</fullName>
    </submittedName>
</protein>
<comment type="caution">
    <text evidence="1">The sequence shown here is derived from an EMBL/GenBank/DDBJ whole genome shotgun (WGS) entry which is preliminary data.</text>
</comment>
<organism evidence="1 2">
    <name type="scientific">Erysiphe pulchra</name>
    <dbReference type="NCBI Taxonomy" id="225359"/>
    <lineage>
        <taxon>Eukaryota</taxon>
        <taxon>Fungi</taxon>
        <taxon>Dikarya</taxon>
        <taxon>Ascomycota</taxon>
        <taxon>Pezizomycotina</taxon>
        <taxon>Leotiomycetes</taxon>
        <taxon>Erysiphales</taxon>
        <taxon>Erysiphaceae</taxon>
        <taxon>Erysiphe</taxon>
    </lineage>
</organism>
<name>A0A2S4PY36_9PEZI</name>
<evidence type="ECO:0000313" key="2">
    <source>
        <dbReference type="Proteomes" id="UP000237438"/>
    </source>
</evidence>
<evidence type="ECO:0000313" key="1">
    <source>
        <dbReference type="EMBL" id="POS86944.1"/>
    </source>
</evidence>
<dbReference type="AlphaFoldDB" id="A0A2S4PY36"/>
<sequence length="95" mass="10619">MTQPILLLKHPITQMRSNAASVLLGARLAQSSHAAQGLIKFGSTAAVRRVHSKTTRSWPWLLHHRGPAWKRQQLAWGGCGKTTITRRDQWTTQGI</sequence>
<feature type="non-terminal residue" evidence="1">
    <location>
        <position position="95"/>
    </location>
</feature>